<feature type="non-terminal residue" evidence="1">
    <location>
        <position position="1"/>
    </location>
</feature>
<dbReference type="EMBL" id="CAJOBC010109481">
    <property type="protein sequence ID" value="CAF4519315.1"/>
    <property type="molecule type" value="Genomic_DNA"/>
</dbReference>
<dbReference type="EMBL" id="CAJNOQ010042009">
    <property type="protein sequence ID" value="CAF1625603.1"/>
    <property type="molecule type" value="Genomic_DNA"/>
</dbReference>
<evidence type="ECO:0000313" key="3">
    <source>
        <dbReference type="Proteomes" id="UP000663829"/>
    </source>
</evidence>
<reference evidence="1" key="1">
    <citation type="submission" date="2021-02" db="EMBL/GenBank/DDBJ databases">
        <authorList>
            <person name="Nowell W R."/>
        </authorList>
    </citation>
    <scope>NUCLEOTIDE SEQUENCE</scope>
</reference>
<accession>A0A816CSI2</accession>
<organism evidence="1 3">
    <name type="scientific">Didymodactylos carnosus</name>
    <dbReference type="NCBI Taxonomy" id="1234261"/>
    <lineage>
        <taxon>Eukaryota</taxon>
        <taxon>Metazoa</taxon>
        <taxon>Spiralia</taxon>
        <taxon>Gnathifera</taxon>
        <taxon>Rotifera</taxon>
        <taxon>Eurotatoria</taxon>
        <taxon>Bdelloidea</taxon>
        <taxon>Philodinida</taxon>
        <taxon>Philodinidae</taxon>
        <taxon>Didymodactylos</taxon>
    </lineage>
</organism>
<dbReference type="AlphaFoldDB" id="A0A816CSI2"/>
<name>A0A816CSI2_9BILA</name>
<dbReference type="Proteomes" id="UP000681722">
    <property type="component" value="Unassembled WGS sequence"/>
</dbReference>
<evidence type="ECO:0000313" key="1">
    <source>
        <dbReference type="EMBL" id="CAF1625603.1"/>
    </source>
</evidence>
<comment type="caution">
    <text evidence="1">The sequence shown here is derived from an EMBL/GenBank/DDBJ whole genome shotgun (WGS) entry which is preliminary data.</text>
</comment>
<sequence>CNREDSGSGSYGGDCGWYDDIENRYGDYKSHRRGDGQYRGIAGNEEFHDQRDASQDAFRKNERSDMGYIRRDLLFER</sequence>
<dbReference type="Proteomes" id="UP000663829">
    <property type="component" value="Unassembled WGS sequence"/>
</dbReference>
<keyword evidence="3" id="KW-1185">Reference proteome</keyword>
<proteinExistence type="predicted"/>
<evidence type="ECO:0000313" key="2">
    <source>
        <dbReference type="EMBL" id="CAF4519315.1"/>
    </source>
</evidence>
<protein>
    <submittedName>
        <fullName evidence="1">Uncharacterized protein</fullName>
    </submittedName>
</protein>
<gene>
    <name evidence="1" type="ORF">GPM918_LOCUS44015</name>
    <name evidence="2" type="ORF">SRO942_LOCUS45691</name>
</gene>